<sequence>MKRGILLFIVSLVCIVFTVKSDAYALVSDGLEGTWKGYYSSSILSSTSVTVKLKKKSSTKYSGTYKAGNGAKGKIILKIKDTGKQRIKMKSTTSGCSGSYRGNITNNDGSYIEFDFTGNDCSGSHKNGEGYVEKQ</sequence>
<organism evidence="1 2">
    <name type="scientific">Kuenenia stuttgartiensis</name>
    <dbReference type="NCBI Taxonomy" id="174633"/>
    <lineage>
        <taxon>Bacteria</taxon>
        <taxon>Pseudomonadati</taxon>
        <taxon>Planctomycetota</taxon>
        <taxon>Candidatus Brocadiia</taxon>
        <taxon>Candidatus Brocadiales</taxon>
        <taxon>Candidatus Brocadiaceae</taxon>
        <taxon>Candidatus Kuenenia</taxon>
    </lineage>
</organism>
<accession>A0A2C9CET9</accession>
<keyword evidence="2" id="KW-1185">Reference proteome</keyword>
<dbReference type="Proteomes" id="UP000221734">
    <property type="component" value="Chromosome Kuenenia_stuttgartiensis_MBR1"/>
</dbReference>
<dbReference type="RefSeq" id="WP_169703193.1">
    <property type="nucleotide sequence ID" value="NZ_LT934425.1"/>
</dbReference>
<evidence type="ECO:0000313" key="2">
    <source>
        <dbReference type="Proteomes" id="UP000221734"/>
    </source>
</evidence>
<gene>
    <name evidence="1" type="ORF">KSMBR1_1666</name>
</gene>
<dbReference type="KEGG" id="kst:KSMBR1_1666"/>
<name>A0A2C9CET9_KUEST</name>
<protein>
    <recommendedName>
        <fullName evidence="3">Lipocalin-like domain-containing protein</fullName>
    </recommendedName>
</protein>
<evidence type="ECO:0000313" key="1">
    <source>
        <dbReference type="EMBL" id="SOH04165.1"/>
    </source>
</evidence>
<dbReference type="EMBL" id="LT934425">
    <property type="protein sequence ID" value="SOH04165.1"/>
    <property type="molecule type" value="Genomic_DNA"/>
</dbReference>
<evidence type="ECO:0008006" key="3">
    <source>
        <dbReference type="Google" id="ProtNLM"/>
    </source>
</evidence>
<reference evidence="2" key="1">
    <citation type="submission" date="2017-10" db="EMBL/GenBank/DDBJ databases">
        <authorList>
            <person name="Frank J."/>
        </authorList>
    </citation>
    <scope>NUCLEOTIDE SEQUENCE [LARGE SCALE GENOMIC DNA]</scope>
</reference>
<dbReference type="AlphaFoldDB" id="A0A2C9CET9"/>
<proteinExistence type="predicted"/>